<dbReference type="CDD" id="cd02440">
    <property type="entry name" value="AdoMet_MTases"/>
    <property type="match status" value="1"/>
</dbReference>
<dbReference type="OrthoDB" id="9810615at2"/>
<dbReference type="Gene3D" id="3.40.50.150">
    <property type="entry name" value="Vaccinia Virus protein VP39"/>
    <property type="match status" value="1"/>
</dbReference>
<protein>
    <submittedName>
        <fullName evidence="2">SAM-dependent methyltransferase</fullName>
    </submittedName>
</protein>
<organism evidence="2 3">
    <name type="scientific">Paenibacillus selenitireducens</name>
    <dbReference type="NCBI Taxonomy" id="1324314"/>
    <lineage>
        <taxon>Bacteria</taxon>
        <taxon>Bacillati</taxon>
        <taxon>Bacillota</taxon>
        <taxon>Bacilli</taxon>
        <taxon>Bacillales</taxon>
        <taxon>Paenibacillaceae</taxon>
        <taxon>Paenibacillus</taxon>
    </lineage>
</organism>
<evidence type="ECO:0000313" key="2">
    <source>
        <dbReference type="EMBL" id="OPA77406.1"/>
    </source>
</evidence>
<dbReference type="STRING" id="1324314.BVG16_13170"/>
<dbReference type="EMBL" id="MSZX01000005">
    <property type="protein sequence ID" value="OPA77406.1"/>
    <property type="molecule type" value="Genomic_DNA"/>
</dbReference>
<dbReference type="AlphaFoldDB" id="A0A1T2XCI9"/>
<proteinExistence type="predicted"/>
<dbReference type="GO" id="GO:0008168">
    <property type="term" value="F:methyltransferase activity"/>
    <property type="evidence" value="ECO:0007669"/>
    <property type="project" value="UniProtKB-KW"/>
</dbReference>
<feature type="domain" description="Methyltransferase" evidence="1">
    <location>
        <begin position="41"/>
        <end position="140"/>
    </location>
</feature>
<keyword evidence="3" id="KW-1185">Reference proteome</keyword>
<gene>
    <name evidence="2" type="ORF">BVG16_13170</name>
</gene>
<reference evidence="2 3" key="1">
    <citation type="submission" date="2017-01" db="EMBL/GenBank/DDBJ databases">
        <title>Genome analysis of Paenibacillus selenitrireducens ES3-24.</title>
        <authorList>
            <person name="Xu D."/>
            <person name="Yao R."/>
            <person name="Zheng S."/>
        </authorList>
    </citation>
    <scope>NUCLEOTIDE SEQUENCE [LARGE SCALE GENOMIC DNA]</scope>
    <source>
        <strain evidence="2 3">ES3-24</strain>
    </source>
</reference>
<dbReference type="InterPro" id="IPR029063">
    <property type="entry name" value="SAM-dependent_MTases_sf"/>
</dbReference>
<keyword evidence="2" id="KW-0489">Methyltransferase</keyword>
<sequence>MDDVIRYYSAFDEWGRLDREPLEYKVNWHYMTKHLPQAGTVIDIGAGPGKYAMDLAKRGYQVTLSDLAAKLVFQAREKATEMELLDHFDGFYVQDARNLYEISNEQYDAALMLGPLYHLQKEEDQVAAVRELYRVTKPNGIVFVAFMSRVRKLQTALQFPTHWKPLDQAESIHEFMQTGIFNHQDEGRFTGAYFYPIAAIQPFMEENGFETLELLGSTSLGGRLTEENWEYWRNRGEEELNQVMDMIYEAATDPYLLGTSSHLLYIGRKI</sequence>
<evidence type="ECO:0000313" key="3">
    <source>
        <dbReference type="Proteomes" id="UP000190188"/>
    </source>
</evidence>
<dbReference type="Pfam" id="PF13649">
    <property type="entry name" value="Methyltransf_25"/>
    <property type="match status" value="1"/>
</dbReference>
<dbReference type="GO" id="GO:0032259">
    <property type="term" value="P:methylation"/>
    <property type="evidence" value="ECO:0007669"/>
    <property type="project" value="UniProtKB-KW"/>
</dbReference>
<name>A0A1T2XCI9_9BACL</name>
<dbReference type="Proteomes" id="UP000190188">
    <property type="component" value="Unassembled WGS sequence"/>
</dbReference>
<comment type="caution">
    <text evidence="2">The sequence shown here is derived from an EMBL/GenBank/DDBJ whole genome shotgun (WGS) entry which is preliminary data.</text>
</comment>
<dbReference type="RefSeq" id="WP_078499148.1">
    <property type="nucleotide sequence ID" value="NZ_MSZX01000005.1"/>
</dbReference>
<accession>A0A1T2XCI9</accession>
<dbReference type="InterPro" id="IPR041698">
    <property type="entry name" value="Methyltransf_25"/>
</dbReference>
<keyword evidence="2" id="KW-0808">Transferase</keyword>
<evidence type="ECO:0000259" key="1">
    <source>
        <dbReference type="Pfam" id="PF13649"/>
    </source>
</evidence>
<dbReference type="SUPFAM" id="SSF53335">
    <property type="entry name" value="S-adenosyl-L-methionine-dependent methyltransferases"/>
    <property type="match status" value="1"/>
</dbReference>